<dbReference type="PANTHER" id="PTHR11654">
    <property type="entry name" value="OLIGOPEPTIDE TRANSPORTER-RELATED"/>
    <property type="match status" value="1"/>
</dbReference>
<dbReference type="Gene3D" id="1.20.1250.20">
    <property type="entry name" value="MFS general substrate transporter like domains"/>
    <property type="match status" value="1"/>
</dbReference>
<protein>
    <submittedName>
        <fullName evidence="8">Protein NRT1/ PTR FAMILY 8.3-like isoform X1</fullName>
    </submittedName>
</protein>
<dbReference type="InterPro" id="IPR000109">
    <property type="entry name" value="POT_fam"/>
</dbReference>
<evidence type="ECO:0000256" key="3">
    <source>
        <dbReference type="ARBA" id="ARBA00022692"/>
    </source>
</evidence>
<feature type="transmembrane region" description="Helical" evidence="6">
    <location>
        <begin position="225"/>
        <end position="245"/>
    </location>
</feature>
<dbReference type="Proteomes" id="UP001515500">
    <property type="component" value="Chromosome 16"/>
</dbReference>
<evidence type="ECO:0000313" key="7">
    <source>
        <dbReference type="Proteomes" id="UP001515500"/>
    </source>
</evidence>
<feature type="transmembrane region" description="Helical" evidence="6">
    <location>
        <begin position="387"/>
        <end position="406"/>
    </location>
</feature>
<comment type="similarity">
    <text evidence="2">Belongs to the major facilitator superfamily. Proton-dependent oligopeptide transporter (POT/PTR) (TC 2.A.17) family.</text>
</comment>
<keyword evidence="4 6" id="KW-1133">Transmembrane helix</keyword>
<gene>
    <name evidence="8" type="primary">LOC120279410</name>
</gene>
<evidence type="ECO:0000256" key="6">
    <source>
        <dbReference type="SAM" id="Phobius"/>
    </source>
</evidence>
<accession>A0AB40CQE5</accession>
<evidence type="ECO:0000256" key="2">
    <source>
        <dbReference type="ARBA" id="ARBA00005982"/>
    </source>
</evidence>
<reference evidence="8" key="1">
    <citation type="submission" date="2025-08" db="UniProtKB">
        <authorList>
            <consortium name="RefSeq"/>
        </authorList>
    </citation>
    <scope>IDENTIFICATION</scope>
</reference>
<evidence type="ECO:0000256" key="4">
    <source>
        <dbReference type="ARBA" id="ARBA00022989"/>
    </source>
</evidence>
<dbReference type="InterPro" id="IPR036259">
    <property type="entry name" value="MFS_trans_sf"/>
</dbReference>
<dbReference type="RefSeq" id="XP_039142271.1">
    <property type="nucleotide sequence ID" value="XM_039286337.1"/>
</dbReference>
<name>A0AB40CQE5_DIOCR</name>
<feature type="transmembrane region" description="Helical" evidence="6">
    <location>
        <begin position="112"/>
        <end position="134"/>
    </location>
</feature>
<comment type="subcellular location">
    <subcellularLocation>
        <location evidence="1">Membrane</location>
        <topology evidence="1">Multi-pass membrane protein</topology>
    </subcellularLocation>
</comment>
<dbReference type="GO" id="GO:0016020">
    <property type="term" value="C:membrane"/>
    <property type="evidence" value="ECO:0007669"/>
    <property type="project" value="UniProtKB-SubCell"/>
</dbReference>
<feature type="transmembrane region" description="Helical" evidence="6">
    <location>
        <begin position="498"/>
        <end position="523"/>
    </location>
</feature>
<keyword evidence="5 6" id="KW-0472">Membrane</keyword>
<feature type="transmembrane region" description="Helical" evidence="6">
    <location>
        <begin position="543"/>
        <end position="564"/>
    </location>
</feature>
<evidence type="ECO:0000313" key="8">
    <source>
        <dbReference type="RefSeq" id="XP_039142271.1"/>
    </source>
</evidence>
<dbReference type="Pfam" id="PF00854">
    <property type="entry name" value="PTR2"/>
    <property type="match status" value="1"/>
</dbReference>
<feature type="transmembrane region" description="Helical" evidence="6">
    <location>
        <begin position="347"/>
        <end position="367"/>
    </location>
</feature>
<keyword evidence="3 6" id="KW-0812">Transmembrane</keyword>
<feature type="transmembrane region" description="Helical" evidence="6">
    <location>
        <begin position="154"/>
        <end position="175"/>
    </location>
</feature>
<dbReference type="GeneID" id="120279410"/>
<dbReference type="GO" id="GO:0022857">
    <property type="term" value="F:transmembrane transporter activity"/>
    <property type="evidence" value="ECO:0007669"/>
    <property type="project" value="InterPro"/>
</dbReference>
<dbReference type="SUPFAM" id="SSF103473">
    <property type="entry name" value="MFS general substrate transporter"/>
    <property type="match status" value="2"/>
</dbReference>
<dbReference type="AlphaFoldDB" id="A0AB40CQE5"/>
<evidence type="ECO:0000256" key="1">
    <source>
        <dbReference type="ARBA" id="ARBA00004141"/>
    </source>
</evidence>
<keyword evidence="7" id="KW-1185">Reference proteome</keyword>
<evidence type="ECO:0000256" key="5">
    <source>
        <dbReference type="ARBA" id="ARBA00023136"/>
    </source>
</evidence>
<organism evidence="7 8">
    <name type="scientific">Dioscorea cayennensis subsp. rotundata</name>
    <name type="common">White Guinea yam</name>
    <name type="synonym">Dioscorea rotundata</name>
    <dbReference type="NCBI Taxonomy" id="55577"/>
    <lineage>
        <taxon>Eukaryota</taxon>
        <taxon>Viridiplantae</taxon>
        <taxon>Streptophyta</taxon>
        <taxon>Embryophyta</taxon>
        <taxon>Tracheophyta</taxon>
        <taxon>Spermatophyta</taxon>
        <taxon>Magnoliopsida</taxon>
        <taxon>Liliopsida</taxon>
        <taxon>Dioscoreales</taxon>
        <taxon>Dioscoreaceae</taxon>
        <taxon>Dioscorea</taxon>
    </lineage>
</organism>
<sequence length="573" mass="63611">MDHGESSEIGKDLSESLLLDKKTSSQFQDKSQLQHQPGHWNAAAIILGFECLQSTAYFGIYTNLVRYLKTVLHGSNASNAANAAIWNGTSFFTSLIGAFIADTFCGNYQTVFFSSLIFLLGLLIITSTSLIPSLRPSPCEGLVPSCLPATTVQTIASFSGLYLMAFGSGGLKGVVLPLGADQFDENNFAEREQKGIFFHWFYVSFTFGILMSGTLIVFVEESIDWPLGFSICTLCLALALSALIISKPVYRLRKPTGSPLKRILQVLVACFSKISSEIPTDTNLLFETKHTDYKRQRLAHTNDFRFLDKAAIVSDTDGDDIEHRNPWKLCTITEVEELKTVLRLLPIWVTGIIFQAAFSQICTTFILRGSAMETRIFSSLSIPPASLSSFEVVSVMFCVLLYNKIIMPMSKQLFRNGAGLSKLQRMGIGRFLIIIVMVTAGSVETIRLKRIKNGNGLTNITWQLPQYFIAAVSDMFNNISQAEFFYDQAPESMKSLCTAFGLLTVALGSYLSSFIITAVQFVTAQNGRSGWISDDLNDGHLDYFFWVFAGICAVNFMLYLAFAWNFTLKRVVI</sequence>
<feature type="transmembrane region" description="Helical" evidence="6">
    <location>
        <begin position="80"/>
        <end position="100"/>
    </location>
</feature>
<feature type="transmembrane region" description="Helical" evidence="6">
    <location>
        <begin position="196"/>
        <end position="219"/>
    </location>
</feature>
<proteinExistence type="inferred from homology"/>